<reference evidence="12" key="1">
    <citation type="journal article" date="2021" name="Curr. Microbiol.">
        <title>Complete genome of nocamycin-producing strain Saccharothrix syringae NRRL B-16468 reveals the biosynthetic potential for secondary metabolites.</title>
        <authorList>
            <person name="Mo X."/>
            <person name="Yang S."/>
        </authorList>
    </citation>
    <scope>NUCLEOTIDE SEQUENCE [LARGE SCALE GENOMIC DNA]</scope>
    <source>
        <strain evidence="12">ATCC 51364 / DSM 43886 / JCM 6844 / KCTC 9398 / NBRC 14523 / NRRL B-16468 / INA 2240</strain>
    </source>
</reference>
<organism evidence="11 12">
    <name type="scientific">Saccharothrix syringae</name>
    <name type="common">Nocardiopsis syringae</name>
    <dbReference type="NCBI Taxonomy" id="103733"/>
    <lineage>
        <taxon>Bacteria</taxon>
        <taxon>Bacillati</taxon>
        <taxon>Actinomycetota</taxon>
        <taxon>Actinomycetes</taxon>
        <taxon>Pseudonocardiales</taxon>
        <taxon>Pseudonocardiaceae</taxon>
        <taxon>Saccharothrix</taxon>
    </lineage>
</organism>
<evidence type="ECO:0000256" key="8">
    <source>
        <dbReference type="ARBA" id="ARBA00023012"/>
    </source>
</evidence>
<protein>
    <recommendedName>
        <fullName evidence="2">histidine kinase</fullName>
        <ecNumber evidence="2">2.7.13.3</ecNumber>
    </recommendedName>
</protein>
<evidence type="ECO:0000256" key="2">
    <source>
        <dbReference type="ARBA" id="ARBA00012438"/>
    </source>
</evidence>
<dbReference type="PANTHER" id="PTHR24421:SF10">
    <property type="entry name" value="NITRATE_NITRITE SENSOR PROTEIN NARQ"/>
    <property type="match status" value="1"/>
</dbReference>
<feature type="transmembrane region" description="Helical" evidence="9">
    <location>
        <begin position="54"/>
        <end position="72"/>
    </location>
</feature>
<keyword evidence="3" id="KW-0597">Phosphoprotein</keyword>
<dbReference type="EMBL" id="CP034550">
    <property type="protein sequence ID" value="QFZ23109.1"/>
    <property type="molecule type" value="Genomic_DNA"/>
</dbReference>
<dbReference type="GO" id="GO:0046983">
    <property type="term" value="F:protein dimerization activity"/>
    <property type="evidence" value="ECO:0007669"/>
    <property type="project" value="InterPro"/>
</dbReference>
<evidence type="ECO:0000259" key="10">
    <source>
        <dbReference type="SMART" id="SM00387"/>
    </source>
</evidence>
<keyword evidence="9" id="KW-0812">Transmembrane</keyword>
<name>A0A5Q0HA89_SACSY</name>
<dbReference type="Pfam" id="PF07730">
    <property type="entry name" value="HisKA_3"/>
    <property type="match status" value="1"/>
</dbReference>
<dbReference type="Proteomes" id="UP000325787">
    <property type="component" value="Chromosome"/>
</dbReference>
<feature type="transmembrane region" description="Helical" evidence="9">
    <location>
        <begin position="122"/>
        <end position="144"/>
    </location>
</feature>
<dbReference type="AlphaFoldDB" id="A0A5Q0HA89"/>
<dbReference type="PANTHER" id="PTHR24421">
    <property type="entry name" value="NITRATE/NITRITE SENSOR PROTEIN NARX-RELATED"/>
    <property type="match status" value="1"/>
</dbReference>
<dbReference type="GO" id="GO:0000155">
    <property type="term" value="F:phosphorelay sensor kinase activity"/>
    <property type="evidence" value="ECO:0007669"/>
    <property type="project" value="InterPro"/>
</dbReference>
<evidence type="ECO:0000313" key="11">
    <source>
        <dbReference type="EMBL" id="QFZ23109.1"/>
    </source>
</evidence>
<keyword evidence="8" id="KW-0902">Two-component regulatory system</keyword>
<dbReference type="EC" id="2.7.13.3" evidence="2"/>
<dbReference type="RefSeq" id="WP_033434761.1">
    <property type="nucleotide sequence ID" value="NZ_CP034550.1"/>
</dbReference>
<keyword evidence="9" id="KW-1133">Transmembrane helix</keyword>
<feature type="transmembrane region" description="Helical" evidence="9">
    <location>
        <begin position="150"/>
        <end position="168"/>
    </location>
</feature>
<proteinExistence type="predicted"/>
<keyword evidence="4" id="KW-0808">Transferase</keyword>
<evidence type="ECO:0000256" key="9">
    <source>
        <dbReference type="SAM" id="Phobius"/>
    </source>
</evidence>
<evidence type="ECO:0000256" key="5">
    <source>
        <dbReference type="ARBA" id="ARBA00022741"/>
    </source>
</evidence>
<keyword evidence="12" id="KW-1185">Reference proteome</keyword>
<evidence type="ECO:0000256" key="6">
    <source>
        <dbReference type="ARBA" id="ARBA00022777"/>
    </source>
</evidence>
<evidence type="ECO:0000256" key="4">
    <source>
        <dbReference type="ARBA" id="ARBA00022679"/>
    </source>
</evidence>
<accession>A0A5Q0HA89</accession>
<dbReference type="InterPro" id="IPR036890">
    <property type="entry name" value="HATPase_C_sf"/>
</dbReference>
<dbReference type="Gene3D" id="1.20.5.1930">
    <property type="match status" value="1"/>
</dbReference>
<dbReference type="OrthoDB" id="227596at2"/>
<comment type="catalytic activity">
    <reaction evidence="1">
        <text>ATP + protein L-histidine = ADP + protein N-phospho-L-histidine.</text>
        <dbReference type="EC" id="2.7.13.3"/>
    </reaction>
</comment>
<dbReference type="CDD" id="cd16917">
    <property type="entry name" value="HATPase_UhpB-NarQ-NarX-like"/>
    <property type="match status" value="1"/>
</dbReference>
<feature type="domain" description="Histidine kinase/HSP90-like ATPase" evidence="10">
    <location>
        <begin position="286"/>
        <end position="377"/>
    </location>
</feature>
<dbReference type="InterPro" id="IPR003594">
    <property type="entry name" value="HATPase_dom"/>
</dbReference>
<sequence>MVRTFLRVVLLRDRTRIFEGTRLRRPVCALLLVWALVVAINASADYVAHDDPDGWWPLLFGLVTGSYALLLYSPLGAWRLATAGLVVARLLQEPEGSLLNAWHWCWYLPVLVAVGMVHAGRVALTVGALTAGAVSALALLLARVEAQGEAPTTIALLLLLLLVGYAFGARGRAERRFHAERDAKAALEERARIAREMHDVVAHHMSKVVVRCETAPYRIAGLPGAALREFTELGADARAAITDMQGLLGVLRAADQRADRVPQPGLADIRALHAGAELPAVEVPGAVGLTAYRVVQEALTNAERHAPGSSTSVSVGFEGGELRVVVRNTAGGPSRGGGGGHGLRGMRERVAVHGGEVTAGPTGDGGFEVRAVIPAGRG</sequence>
<dbReference type="InterPro" id="IPR011712">
    <property type="entry name" value="Sig_transdc_His_kin_sub3_dim/P"/>
</dbReference>
<dbReference type="KEGG" id="ssyi:EKG83_41825"/>
<keyword evidence="9" id="KW-0472">Membrane</keyword>
<dbReference type="SUPFAM" id="SSF55874">
    <property type="entry name" value="ATPase domain of HSP90 chaperone/DNA topoisomerase II/histidine kinase"/>
    <property type="match status" value="1"/>
</dbReference>
<dbReference type="Pfam" id="PF02518">
    <property type="entry name" value="HATPase_c"/>
    <property type="match status" value="1"/>
</dbReference>
<evidence type="ECO:0000256" key="7">
    <source>
        <dbReference type="ARBA" id="ARBA00022840"/>
    </source>
</evidence>
<dbReference type="GO" id="GO:0016020">
    <property type="term" value="C:membrane"/>
    <property type="evidence" value="ECO:0007669"/>
    <property type="project" value="InterPro"/>
</dbReference>
<evidence type="ECO:0000256" key="1">
    <source>
        <dbReference type="ARBA" id="ARBA00000085"/>
    </source>
</evidence>
<dbReference type="Gene3D" id="3.30.565.10">
    <property type="entry name" value="Histidine kinase-like ATPase, C-terminal domain"/>
    <property type="match status" value="1"/>
</dbReference>
<keyword evidence="5" id="KW-0547">Nucleotide-binding</keyword>
<dbReference type="InterPro" id="IPR050482">
    <property type="entry name" value="Sensor_HK_TwoCompSys"/>
</dbReference>
<dbReference type="SMART" id="SM00387">
    <property type="entry name" value="HATPase_c"/>
    <property type="match status" value="1"/>
</dbReference>
<evidence type="ECO:0000313" key="12">
    <source>
        <dbReference type="Proteomes" id="UP000325787"/>
    </source>
</evidence>
<dbReference type="GO" id="GO:0005524">
    <property type="term" value="F:ATP binding"/>
    <property type="evidence" value="ECO:0007669"/>
    <property type="project" value="UniProtKB-KW"/>
</dbReference>
<keyword evidence="7" id="KW-0067">ATP-binding</keyword>
<keyword evidence="6 11" id="KW-0418">Kinase</keyword>
<evidence type="ECO:0000256" key="3">
    <source>
        <dbReference type="ARBA" id="ARBA00022553"/>
    </source>
</evidence>
<gene>
    <name evidence="11" type="ORF">EKG83_41825</name>
</gene>